<gene>
    <name evidence="2" type="ORF">FQN60_012688</name>
</gene>
<accession>A0A5J5D8E4</accession>
<dbReference type="Proteomes" id="UP000327493">
    <property type="component" value="Chromosome 9"/>
</dbReference>
<name>A0A5J5D8E4_9PERO</name>
<organism evidence="2 3">
    <name type="scientific">Etheostoma spectabile</name>
    <name type="common">orangethroat darter</name>
    <dbReference type="NCBI Taxonomy" id="54343"/>
    <lineage>
        <taxon>Eukaryota</taxon>
        <taxon>Metazoa</taxon>
        <taxon>Chordata</taxon>
        <taxon>Craniata</taxon>
        <taxon>Vertebrata</taxon>
        <taxon>Euteleostomi</taxon>
        <taxon>Actinopterygii</taxon>
        <taxon>Neopterygii</taxon>
        <taxon>Teleostei</taxon>
        <taxon>Neoteleostei</taxon>
        <taxon>Acanthomorphata</taxon>
        <taxon>Eupercaria</taxon>
        <taxon>Perciformes</taxon>
        <taxon>Percoidei</taxon>
        <taxon>Percidae</taxon>
        <taxon>Etheostomatinae</taxon>
        <taxon>Etheostoma</taxon>
    </lineage>
</organism>
<proteinExistence type="predicted"/>
<sequence>MVLDGMSLQERKELIIRVPGERKRKGGRGGDILWIDTSRLKLTGSAVGSCAVQSTDGNRSRQSLLETSRSLLLET</sequence>
<evidence type="ECO:0000256" key="1">
    <source>
        <dbReference type="SAM" id="MobiDB-lite"/>
    </source>
</evidence>
<evidence type="ECO:0000313" key="3">
    <source>
        <dbReference type="Proteomes" id="UP000327493"/>
    </source>
</evidence>
<evidence type="ECO:0000313" key="2">
    <source>
        <dbReference type="EMBL" id="KAA8589323.1"/>
    </source>
</evidence>
<feature type="non-terminal residue" evidence="2">
    <location>
        <position position="75"/>
    </location>
</feature>
<feature type="region of interest" description="Disordered" evidence="1">
    <location>
        <begin position="50"/>
        <end position="75"/>
    </location>
</feature>
<keyword evidence="3" id="KW-1185">Reference proteome</keyword>
<protein>
    <submittedName>
        <fullName evidence="2">Uncharacterized protein</fullName>
    </submittedName>
</protein>
<feature type="compositionally biased region" description="Low complexity" evidence="1">
    <location>
        <begin position="60"/>
        <end position="75"/>
    </location>
</feature>
<dbReference type="AlphaFoldDB" id="A0A5J5D8E4"/>
<dbReference type="EMBL" id="VOFY01000009">
    <property type="protein sequence ID" value="KAA8589323.1"/>
    <property type="molecule type" value="Genomic_DNA"/>
</dbReference>
<reference evidence="2 3" key="1">
    <citation type="submission" date="2019-08" db="EMBL/GenBank/DDBJ databases">
        <title>A chromosome-level genome assembly, high-density linkage maps, and genome scans reveal the genomic architecture of hybrid incompatibilities underlying speciation via character displacement in darters (Percidae: Etheostominae).</title>
        <authorList>
            <person name="Moran R.L."/>
            <person name="Catchen J.M."/>
            <person name="Fuller R.C."/>
        </authorList>
    </citation>
    <scope>NUCLEOTIDE SEQUENCE [LARGE SCALE GENOMIC DNA]</scope>
    <source>
        <strain evidence="2">EspeVRDwgs_2016</strain>
        <tissue evidence="2">Muscle</tissue>
    </source>
</reference>
<comment type="caution">
    <text evidence="2">The sequence shown here is derived from an EMBL/GenBank/DDBJ whole genome shotgun (WGS) entry which is preliminary data.</text>
</comment>